<reference evidence="5 6" key="2">
    <citation type="journal article" date="2018" name="Front. Microbiol.">
        <title>Phylogeny of Vibrio vulnificus from the Analysis of the Core-Genome: Implications for Intra-Species Taxonomy.</title>
        <authorList>
            <person name="Roig F.J."/>
            <person name="Gonzalez-Candelas F."/>
            <person name="Sanjuan E."/>
            <person name="Fouz B."/>
            <person name="Feil E.J."/>
            <person name="Llorens C."/>
            <person name="Baker-Austin C."/>
            <person name="Oliver J.D."/>
            <person name="Danin-Poleg Y."/>
            <person name="Gibas C.J."/>
            <person name="Kashi Y."/>
            <person name="Gulig P.A."/>
            <person name="Morrison S.S."/>
            <person name="Amaro C."/>
        </authorList>
    </citation>
    <scope>NUCLEOTIDE SEQUENCE [LARGE SCALE GENOMIC DNA]</scope>
    <source>
        <strain evidence="5 6">CECT4608</strain>
    </source>
</reference>
<evidence type="ECO:0000313" key="6">
    <source>
        <dbReference type="Proteomes" id="UP000237466"/>
    </source>
</evidence>
<dbReference type="GO" id="GO:0016747">
    <property type="term" value="F:acyltransferase activity, transferring groups other than amino-acyl groups"/>
    <property type="evidence" value="ECO:0007669"/>
    <property type="project" value="InterPro"/>
</dbReference>
<feature type="domain" description="N-acetyltransferase" evidence="3">
    <location>
        <begin position="2"/>
        <end position="144"/>
    </location>
</feature>
<dbReference type="Proteomes" id="UP000237466">
    <property type="component" value="Unassembled WGS sequence"/>
</dbReference>
<sequence length="144" mass="16160">MYQIREMEISDYENVMALWGETEHLAIKDADSKPSIAAYLKRNPGLSFVVLDNEKTIAAVLVGTDGRRGYLQHLSVDSDYRGQGIGQQLVTRATDALAALGIAKTHLFVLSENHAAQNFYQKMGWFARDEVRMFSFNSSSNRNV</sequence>
<reference evidence="4 7" key="1">
    <citation type="submission" date="2017-01" db="EMBL/GenBank/DDBJ databases">
        <title>Complete Genome Sequence of Vibrio vulnificus FORC_053.</title>
        <authorList>
            <consortium name="Food-borne Pathogen Omics Research Center"/>
            <person name="Chung H.Y."/>
            <person name="Na E.J."/>
            <person name="Song J.S."/>
            <person name="Kim H."/>
            <person name="Lee J.-H."/>
            <person name="Ryu S."/>
            <person name="Choi S.H."/>
        </authorList>
    </citation>
    <scope>NUCLEOTIDE SEQUENCE [LARGE SCALE GENOMIC DNA]</scope>
    <source>
        <strain evidence="4 7">FORC_053</strain>
    </source>
</reference>
<dbReference type="EMBL" id="CP019291">
    <property type="protein sequence ID" value="AXX62611.1"/>
    <property type="molecule type" value="Genomic_DNA"/>
</dbReference>
<dbReference type="CDD" id="cd04301">
    <property type="entry name" value="NAT_SF"/>
    <property type="match status" value="1"/>
</dbReference>
<organism evidence="5 6">
    <name type="scientific">Vibrio vulnificus</name>
    <dbReference type="NCBI Taxonomy" id="672"/>
    <lineage>
        <taxon>Bacteria</taxon>
        <taxon>Pseudomonadati</taxon>
        <taxon>Pseudomonadota</taxon>
        <taxon>Gammaproteobacteria</taxon>
        <taxon>Vibrionales</taxon>
        <taxon>Vibrionaceae</taxon>
        <taxon>Vibrio</taxon>
    </lineage>
</organism>
<dbReference type="EMBL" id="PDGH01000017">
    <property type="protein sequence ID" value="POB50008.1"/>
    <property type="molecule type" value="Genomic_DNA"/>
</dbReference>
<dbReference type="InterPro" id="IPR000182">
    <property type="entry name" value="GNAT_dom"/>
</dbReference>
<evidence type="ECO:0000256" key="2">
    <source>
        <dbReference type="ARBA" id="ARBA00023315"/>
    </source>
</evidence>
<dbReference type="Gene3D" id="3.40.630.30">
    <property type="match status" value="1"/>
</dbReference>
<keyword evidence="1 5" id="KW-0808">Transferase</keyword>
<gene>
    <name evidence="5" type="ORF">CRN52_00985</name>
    <name evidence="4" type="ORF">FORC53_4272</name>
</gene>
<proteinExistence type="predicted"/>
<evidence type="ECO:0000256" key="1">
    <source>
        <dbReference type="ARBA" id="ARBA00022679"/>
    </source>
</evidence>
<dbReference type="PROSITE" id="PS51186">
    <property type="entry name" value="GNAT"/>
    <property type="match status" value="1"/>
</dbReference>
<dbReference type="Proteomes" id="UP000263418">
    <property type="component" value="Chromosome 2"/>
</dbReference>
<accession>A0A2S3R8H3</accession>
<dbReference type="PANTHER" id="PTHR43877">
    <property type="entry name" value="AMINOALKYLPHOSPHONATE N-ACETYLTRANSFERASE-RELATED-RELATED"/>
    <property type="match status" value="1"/>
</dbReference>
<protein>
    <submittedName>
        <fullName evidence="4">N-acetylglutamate</fullName>
    </submittedName>
    <submittedName>
        <fullName evidence="5">N-acetyltransferase</fullName>
    </submittedName>
</protein>
<evidence type="ECO:0000313" key="7">
    <source>
        <dbReference type="Proteomes" id="UP000263418"/>
    </source>
</evidence>
<dbReference type="InterPro" id="IPR050832">
    <property type="entry name" value="Bact_Acetyltransf"/>
</dbReference>
<dbReference type="AlphaFoldDB" id="A0A2S3R8H3"/>
<name>A0A2S3R8H3_VIBVL</name>
<evidence type="ECO:0000313" key="4">
    <source>
        <dbReference type="EMBL" id="AXX62611.1"/>
    </source>
</evidence>
<evidence type="ECO:0000259" key="3">
    <source>
        <dbReference type="PROSITE" id="PS51186"/>
    </source>
</evidence>
<dbReference type="Pfam" id="PF00583">
    <property type="entry name" value="Acetyltransf_1"/>
    <property type="match status" value="1"/>
</dbReference>
<dbReference type="SUPFAM" id="SSF55729">
    <property type="entry name" value="Acyl-CoA N-acyltransferases (Nat)"/>
    <property type="match status" value="1"/>
</dbReference>
<dbReference type="RefSeq" id="WP_015728243.1">
    <property type="nucleotide sequence ID" value="NZ_CP009262.1"/>
</dbReference>
<evidence type="ECO:0000313" key="5">
    <source>
        <dbReference type="EMBL" id="POB50008.1"/>
    </source>
</evidence>
<dbReference type="KEGG" id="vvl:VV93_v1c42510"/>
<dbReference type="InterPro" id="IPR016181">
    <property type="entry name" value="Acyl_CoA_acyltransferase"/>
</dbReference>
<keyword evidence="2" id="KW-0012">Acyltransferase</keyword>